<dbReference type="AlphaFoldDB" id="A0A438HQV0"/>
<sequence length="342" mass="38791">MKYIWIEESPNTASYAAEEGKNRRIARVRDQIEKKNNRGTTGKVERTFPKARAGIGGSDGRNRYEGWLVGVRRGWRRKHVAGKWLTRPHVPAREMQLPCWKKTSSEKFARKVAGGECFLTTIRPIGKLWGLGKVTGMKHRSQEGFPELMTRGNWKELGRLWIHAASKVPDSDTIKAMENFYREIYAVNGITDLKFPEHYPVSRLLGCVEVVGCVKCEELACWKEVRLEAQTEFCWLCEQPQHYIDGLSSPELMQKLIIPFEMPAGTNDHLFSCFDGSKAAEDKKPEGLLAAIAGARAAATQFSKNDNHQSITMQGQDADVSTRTREESEEFEKLDSELIKRA</sequence>
<evidence type="ECO:0000313" key="2">
    <source>
        <dbReference type="EMBL" id="RVW86780.1"/>
    </source>
</evidence>
<gene>
    <name evidence="2" type="ORF">CK203_042787</name>
</gene>
<proteinExistence type="predicted"/>
<organism evidence="2 3">
    <name type="scientific">Vitis vinifera</name>
    <name type="common">Grape</name>
    <dbReference type="NCBI Taxonomy" id="29760"/>
    <lineage>
        <taxon>Eukaryota</taxon>
        <taxon>Viridiplantae</taxon>
        <taxon>Streptophyta</taxon>
        <taxon>Embryophyta</taxon>
        <taxon>Tracheophyta</taxon>
        <taxon>Spermatophyta</taxon>
        <taxon>Magnoliopsida</taxon>
        <taxon>eudicotyledons</taxon>
        <taxon>Gunneridae</taxon>
        <taxon>Pentapetalae</taxon>
        <taxon>rosids</taxon>
        <taxon>Vitales</taxon>
        <taxon>Vitaceae</taxon>
        <taxon>Viteae</taxon>
        <taxon>Vitis</taxon>
    </lineage>
</organism>
<dbReference type="PANTHER" id="PTHR12963">
    <property type="entry name" value="THYROID RECEPTOR INTERACTING PROTEIN RELATED"/>
    <property type="match status" value="1"/>
</dbReference>
<dbReference type="PANTHER" id="PTHR12963:SF0">
    <property type="entry name" value="EXPRESSED PROTEIN"/>
    <property type="match status" value="1"/>
</dbReference>
<feature type="compositionally biased region" description="Polar residues" evidence="1">
    <location>
        <begin position="303"/>
        <end position="315"/>
    </location>
</feature>
<evidence type="ECO:0000256" key="1">
    <source>
        <dbReference type="SAM" id="MobiDB-lite"/>
    </source>
</evidence>
<reference evidence="2 3" key="1">
    <citation type="journal article" date="2018" name="PLoS Genet.">
        <title>Population sequencing reveals clonal diversity and ancestral inbreeding in the grapevine cultivar Chardonnay.</title>
        <authorList>
            <person name="Roach M.J."/>
            <person name="Johnson D.L."/>
            <person name="Bohlmann J."/>
            <person name="van Vuuren H.J."/>
            <person name="Jones S.J."/>
            <person name="Pretorius I.S."/>
            <person name="Schmidt S.A."/>
            <person name="Borneman A.R."/>
        </authorList>
    </citation>
    <scope>NUCLEOTIDE SEQUENCE [LARGE SCALE GENOMIC DNA]</scope>
    <source>
        <strain evidence="3">cv. Chardonnay</strain>
        <tissue evidence="2">Leaf</tissue>
    </source>
</reference>
<feature type="region of interest" description="Disordered" evidence="1">
    <location>
        <begin position="303"/>
        <end position="342"/>
    </location>
</feature>
<dbReference type="Proteomes" id="UP000288805">
    <property type="component" value="Unassembled WGS sequence"/>
</dbReference>
<feature type="compositionally biased region" description="Basic and acidic residues" evidence="1">
    <location>
        <begin position="320"/>
        <end position="342"/>
    </location>
</feature>
<protein>
    <submittedName>
        <fullName evidence="2">Uncharacterized protein</fullName>
    </submittedName>
</protein>
<comment type="caution">
    <text evidence="2">The sequence shown here is derived from an EMBL/GenBank/DDBJ whole genome shotgun (WGS) entry which is preliminary data.</text>
</comment>
<accession>A0A438HQV0</accession>
<dbReference type="InterPro" id="IPR039128">
    <property type="entry name" value="TRIP4-like"/>
</dbReference>
<evidence type="ECO:0000313" key="3">
    <source>
        <dbReference type="Proteomes" id="UP000288805"/>
    </source>
</evidence>
<dbReference type="EMBL" id="QGNW01000190">
    <property type="protein sequence ID" value="RVW86780.1"/>
    <property type="molecule type" value="Genomic_DNA"/>
</dbReference>
<name>A0A438HQV0_VITVI</name>